<sequence length="274" mass="27788">MLAAIVLALGSCSGSFAENAAPDPSGTVAMRTSGAIADGFEIEPGSALVGGVFPAAGYGEGHEAVLRVEGDVQSVLDGYVRQAEELDFSFDREAGAGGERCRVPARTGDALPDCTAVGARNARAFVTLRALVEPDGRGLILLSTELEGPSPSPLPTAGPVAPVTDVELAPGLTPESYRPPLRVVEGSATVVGPIEQSRAVGGGYVVMLEVTGDLLPVMRGYLEQLPAVFGTPILRGDANEPRLVGDAAGGGDLIAVGVAGEPSYVLIALIESNG</sequence>
<organism evidence="2">
    <name type="scientific">uncultured Pseudonocardia sp</name>
    <dbReference type="NCBI Taxonomy" id="211455"/>
    <lineage>
        <taxon>Bacteria</taxon>
        <taxon>Bacillati</taxon>
        <taxon>Actinomycetota</taxon>
        <taxon>Actinomycetes</taxon>
        <taxon>Pseudonocardiales</taxon>
        <taxon>Pseudonocardiaceae</taxon>
        <taxon>Pseudonocardia</taxon>
        <taxon>environmental samples</taxon>
    </lineage>
</organism>
<gene>
    <name evidence="2" type="ORF">AVDCRST_MAG66-2859</name>
</gene>
<protein>
    <submittedName>
        <fullName evidence="2">Uncharacterized protein</fullName>
    </submittedName>
</protein>
<name>A0A6J4PVM6_9PSEU</name>
<feature type="signal peptide" evidence="1">
    <location>
        <begin position="1"/>
        <end position="17"/>
    </location>
</feature>
<dbReference type="AlphaFoldDB" id="A0A6J4PVM6"/>
<proteinExistence type="predicted"/>
<feature type="chain" id="PRO_5027052018" evidence="1">
    <location>
        <begin position="18"/>
        <end position="274"/>
    </location>
</feature>
<evidence type="ECO:0000313" key="2">
    <source>
        <dbReference type="EMBL" id="CAA9424719.1"/>
    </source>
</evidence>
<reference evidence="2" key="1">
    <citation type="submission" date="2020-02" db="EMBL/GenBank/DDBJ databases">
        <authorList>
            <person name="Meier V. D."/>
        </authorList>
    </citation>
    <scope>NUCLEOTIDE SEQUENCE</scope>
    <source>
        <strain evidence="2">AVDCRST_MAG66</strain>
    </source>
</reference>
<dbReference type="EMBL" id="CADCUS010000423">
    <property type="protein sequence ID" value="CAA9424719.1"/>
    <property type="molecule type" value="Genomic_DNA"/>
</dbReference>
<accession>A0A6J4PVM6</accession>
<evidence type="ECO:0000256" key="1">
    <source>
        <dbReference type="SAM" id="SignalP"/>
    </source>
</evidence>
<keyword evidence="1" id="KW-0732">Signal</keyword>